<evidence type="ECO:0000256" key="7">
    <source>
        <dbReference type="ARBA" id="ARBA00023049"/>
    </source>
</evidence>
<keyword evidence="2" id="KW-0645">Protease</keyword>
<dbReference type="AlphaFoldDB" id="A0A8S0VVF8"/>
<reference evidence="11 12" key="1">
    <citation type="submission" date="2020-01" db="EMBL/GenBank/DDBJ databases">
        <authorList>
            <person name="Gupta K D."/>
        </authorList>
    </citation>
    <scope>NUCLEOTIDE SEQUENCE [LARGE SCALE GENOMIC DNA]</scope>
</reference>
<feature type="domain" description="Peptidase M43 pregnancy-associated plasma-A" evidence="10">
    <location>
        <begin position="197"/>
        <end position="317"/>
    </location>
</feature>
<dbReference type="PANTHER" id="PTHR47466:SF1">
    <property type="entry name" value="METALLOPROTEASE MEP1 (AFU_ORTHOLOGUE AFUA_1G07730)-RELATED"/>
    <property type="match status" value="1"/>
</dbReference>
<evidence type="ECO:0000256" key="1">
    <source>
        <dbReference type="ARBA" id="ARBA00008721"/>
    </source>
</evidence>
<dbReference type="CDD" id="cd04275">
    <property type="entry name" value="ZnMc_pappalysin_like"/>
    <property type="match status" value="1"/>
</dbReference>
<feature type="region of interest" description="Disordered" evidence="9">
    <location>
        <begin position="1"/>
        <end position="24"/>
    </location>
</feature>
<keyword evidence="5" id="KW-0378">Hydrolase</keyword>
<accession>A0A8S0VVF8</accession>
<dbReference type="EMBL" id="CACVBS010000041">
    <property type="protein sequence ID" value="CAA7263730.1"/>
    <property type="molecule type" value="Genomic_DNA"/>
</dbReference>
<sequence>MRGTWNASGSNKKPSKSAFSPGSIIPPTLPSPPTMASFKTALALALFYCASSVSTLAPTVGRTCATTTLTDKEVAAAQEHFLEHRKPVRNSAFAKAAPINVYFHVVHKDRTVNGGFIPDTAIANQIQVLNDDYASTGFSFALRNVSRIQNAEWFNRLGPFDTDYMEFEMKRRYRQGGAADLNVYTVGFETGASEGLLGYAFYPFEYAKDPQRDGVIVHHASVPGGSLAAYNLGRTLTHEAGHWMGLYHTWQGRCTNIEGGDLVDDTPVENEPSYGCPVGRDTCPQAPGVDSIRNFMNYADDSCMTNFTPGQATRMKEQAVTYRQIVV</sequence>
<proteinExistence type="inferred from homology"/>
<dbReference type="Pfam" id="PF05572">
    <property type="entry name" value="Peptidase_M43"/>
    <property type="match status" value="1"/>
</dbReference>
<keyword evidence="4" id="KW-0732">Signal</keyword>
<name>A0A8S0VVF8_CYCAE</name>
<keyword evidence="12" id="KW-1185">Reference proteome</keyword>
<feature type="compositionally biased region" description="Polar residues" evidence="9">
    <location>
        <begin position="1"/>
        <end position="12"/>
    </location>
</feature>
<keyword evidence="8" id="KW-1015">Disulfide bond</keyword>
<dbReference type="Proteomes" id="UP000467700">
    <property type="component" value="Unassembled WGS sequence"/>
</dbReference>
<organism evidence="11 12">
    <name type="scientific">Cyclocybe aegerita</name>
    <name type="common">Black poplar mushroom</name>
    <name type="synonym">Agrocybe aegerita</name>
    <dbReference type="NCBI Taxonomy" id="1973307"/>
    <lineage>
        <taxon>Eukaryota</taxon>
        <taxon>Fungi</taxon>
        <taxon>Dikarya</taxon>
        <taxon>Basidiomycota</taxon>
        <taxon>Agaricomycotina</taxon>
        <taxon>Agaricomycetes</taxon>
        <taxon>Agaricomycetidae</taxon>
        <taxon>Agaricales</taxon>
        <taxon>Agaricineae</taxon>
        <taxon>Bolbitiaceae</taxon>
        <taxon>Cyclocybe</taxon>
    </lineage>
</organism>
<evidence type="ECO:0000313" key="12">
    <source>
        <dbReference type="Proteomes" id="UP000467700"/>
    </source>
</evidence>
<evidence type="ECO:0000313" key="11">
    <source>
        <dbReference type="EMBL" id="CAA7263730.1"/>
    </source>
</evidence>
<evidence type="ECO:0000256" key="5">
    <source>
        <dbReference type="ARBA" id="ARBA00022801"/>
    </source>
</evidence>
<dbReference type="GO" id="GO:0008237">
    <property type="term" value="F:metallopeptidase activity"/>
    <property type="evidence" value="ECO:0007669"/>
    <property type="project" value="UniProtKB-KW"/>
</dbReference>
<keyword evidence="7" id="KW-0482">Metalloprotease</keyword>
<protein>
    <recommendedName>
        <fullName evidence="10">Peptidase M43 pregnancy-associated plasma-A domain-containing protein</fullName>
    </recommendedName>
</protein>
<evidence type="ECO:0000256" key="4">
    <source>
        <dbReference type="ARBA" id="ARBA00022729"/>
    </source>
</evidence>
<dbReference type="Gene3D" id="3.40.390.10">
    <property type="entry name" value="Collagenase (Catalytic Domain)"/>
    <property type="match status" value="1"/>
</dbReference>
<evidence type="ECO:0000256" key="2">
    <source>
        <dbReference type="ARBA" id="ARBA00022670"/>
    </source>
</evidence>
<evidence type="ECO:0000256" key="9">
    <source>
        <dbReference type="SAM" id="MobiDB-lite"/>
    </source>
</evidence>
<dbReference type="InterPro" id="IPR008754">
    <property type="entry name" value="Peptidase_M43"/>
</dbReference>
<evidence type="ECO:0000256" key="6">
    <source>
        <dbReference type="ARBA" id="ARBA00022833"/>
    </source>
</evidence>
<comment type="similarity">
    <text evidence="1">Belongs to the peptidase M43B family.</text>
</comment>
<evidence type="ECO:0000256" key="3">
    <source>
        <dbReference type="ARBA" id="ARBA00022723"/>
    </source>
</evidence>
<gene>
    <name evidence="11" type="ORF">AAE3_LOCUS6032</name>
</gene>
<keyword evidence="6" id="KW-0862">Zinc</keyword>
<comment type="caution">
    <text evidence="11">The sequence shown here is derived from an EMBL/GenBank/DDBJ whole genome shotgun (WGS) entry which is preliminary data.</text>
</comment>
<dbReference type="InterPro" id="IPR024079">
    <property type="entry name" value="MetalloPept_cat_dom_sf"/>
</dbReference>
<evidence type="ECO:0000259" key="10">
    <source>
        <dbReference type="Pfam" id="PF05572"/>
    </source>
</evidence>
<dbReference type="OrthoDB" id="536211at2759"/>
<evidence type="ECO:0000256" key="8">
    <source>
        <dbReference type="ARBA" id="ARBA00023157"/>
    </source>
</evidence>
<dbReference type="SUPFAM" id="SSF55486">
    <property type="entry name" value="Metalloproteases ('zincins'), catalytic domain"/>
    <property type="match status" value="1"/>
</dbReference>
<keyword evidence="3" id="KW-0479">Metal-binding</keyword>
<dbReference type="GO" id="GO:0006508">
    <property type="term" value="P:proteolysis"/>
    <property type="evidence" value="ECO:0007669"/>
    <property type="project" value="UniProtKB-KW"/>
</dbReference>
<dbReference type="GO" id="GO:0046872">
    <property type="term" value="F:metal ion binding"/>
    <property type="evidence" value="ECO:0007669"/>
    <property type="project" value="UniProtKB-KW"/>
</dbReference>
<dbReference type="PANTHER" id="PTHR47466">
    <property type="match status" value="1"/>
</dbReference>